<keyword evidence="3" id="KW-1185">Reference proteome</keyword>
<dbReference type="RefSeq" id="XP_033665199.1">
    <property type="nucleotide sequence ID" value="XM_033813340.1"/>
</dbReference>
<protein>
    <submittedName>
        <fullName evidence="2">Uncharacterized protein</fullName>
    </submittedName>
</protein>
<evidence type="ECO:0000313" key="3">
    <source>
        <dbReference type="Proteomes" id="UP000799537"/>
    </source>
</evidence>
<dbReference type="EMBL" id="ML993604">
    <property type="protein sequence ID" value="KAF2164310.1"/>
    <property type="molecule type" value="Genomic_DNA"/>
</dbReference>
<dbReference type="Proteomes" id="UP000799537">
    <property type="component" value="Unassembled WGS sequence"/>
</dbReference>
<organism evidence="2 3">
    <name type="scientific">Zasmidium cellare ATCC 36951</name>
    <dbReference type="NCBI Taxonomy" id="1080233"/>
    <lineage>
        <taxon>Eukaryota</taxon>
        <taxon>Fungi</taxon>
        <taxon>Dikarya</taxon>
        <taxon>Ascomycota</taxon>
        <taxon>Pezizomycotina</taxon>
        <taxon>Dothideomycetes</taxon>
        <taxon>Dothideomycetidae</taxon>
        <taxon>Mycosphaerellales</taxon>
        <taxon>Mycosphaerellaceae</taxon>
        <taxon>Zasmidium</taxon>
    </lineage>
</organism>
<proteinExistence type="predicted"/>
<dbReference type="AlphaFoldDB" id="A0A6A6CDL8"/>
<sequence length="213" mass="23489">MKYNPAAEVRHPPRCQKVQTAKGHLSRHRRIDAAAEPQNAVTHESLRAGCSMLLFLFRPVQSPLQLPQDLLLPHPLSKRFHRSRNQAGAHHHVECCFNAIETSRSRNVVIEAIQTKAETDDATCEEYSNAQSPVEDGVFVPEPCPALCSCRPKQQVSHHDVERSVDEFVAPVPQGAKCAAETEDTGVEGGRDPEKPLEVDGRVNGGDHVACRV</sequence>
<feature type="region of interest" description="Disordered" evidence="1">
    <location>
        <begin position="179"/>
        <end position="207"/>
    </location>
</feature>
<evidence type="ECO:0000313" key="2">
    <source>
        <dbReference type="EMBL" id="KAF2164310.1"/>
    </source>
</evidence>
<reference evidence="2" key="1">
    <citation type="journal article" date="2020" name="Stud. Mycol.">
        <title>101 Dothideomycetes genomes: a test case for predicting lifestyles and emergence of pathogens.</title>
        <authorList>
            <person name="Haridas S."/>
            <person name="Albert R."/>
            <person name="Binder M."/>
            <person name="Bloem J."/>
            <person name="Labutti K."/>
            <person name="Salamov A."/>
            <person name="Andreopoulos B."/>
            <person name="Baker S."/>
            <person name="Barry K."/>
            <person name="Bills G."/>
            <person name="Bluhm B."/>
            <person name="Cannon C."/>
            <person name="Castanera R."/>
            <person name="Culley D."/>
            <person name="Daum C."/>
            <person name="Ezra D."/>
            <person name="Gonzalez J."/>
            <person name="Henrissat B."/>
            <person name="Kuo A."/>
            <person name="Liang C."/>
            <person name="Lipzen A."/>
            <person name="Lutzoni F."/>
            <person name="Magnuson J."/>
            <person name="Mondo S."/>
            <person name="Nolan M."/>
            <person name="Ohm R."/>
            <person name="Pangilinan J."/>
            <person name="Park H.-J."/>
            <person name="Ramirez L."/>
            <person name="Alfaro M."/>
            <person name="Sun H."/>
            <person name="Tritt A."/>
            <person name="Yoshinaga Y."/>
            <person name="Zwiers L.-H."/>
            <person name="Turgeon B."/>
            <person name="Goodwin S."/>
            <person name="Spatafora J."/>
            <person name="Crous P."/>
            <person name="Grigoriev I."/>
        </authorList>
    </citation>
    <scope>NUCLEOTIDE SEQUENCE</scope>
    <source>
        <strain evidence="2">ATCC 36951</strain>
    </source>
</reference>
<accession>A0A6A6CDL8</accession>
<gene>
    <name evidence="2" type="ORF">M409DRAFT_56592</name>
</gene>
<feature type="compositionally biased region" description="Basic and acidic residues" evidence="1">
    <location>
        <begin position="189"/>
        <end position="201"/>
    </location>
</feature>
<dbReference type="GeneID" id="54566612"/>
<name>A0A6A6CDL8_ZASCE</name>
<evidence type="ECO:0000256" key="1">
    <source>
        <dbReference type="SAM" id="MobiDB-lite"/>
    </source>
</evidence>